<dbReference type="AlphaFoldDB" id="A0AAJ6BHY6"/>
<keyword evidence="4 6" id="KW-0456">Lyase</keyword>
<organism evidence="6 7">
    <name type="scientific">Candidatus Pseudobacter hemicellulosilyticus</name>
    <dbReference type="NCBI Taxonomy" id="3121375"/>
    <lineage>
        <taxon>Bacteria</taxon>
        <taxon>Pseudomonadati</taxon>
        <taxon>Bacteroidota</taxon>
        <taxon>Chitinophagia</taxon>
        <taxon>Chitinophagales</taxon>
        <taxon>Chitinophagaceae</taxon>
        <taxon>Pseudobacter</taxon>
    </lineage>
</organism>
<dbReference type="EC" id="4.1.3.16" evidence="6"/>
<evidence type="ECO:0000256" key="5">
    <source>
        <dbReference type="ARBA" id="ARBA00023277"/>
    </source>
</evidence>
<dbReference type="EMBL" id="CP119311">
    <property type="protein sequence ID" value="WEK38210.1"/>
    <property type="molecule type" value="Genomic_DNA"/>
</dbReference>
<dbReference type="SUPFAM" id="SSF51569">
    <property type="entry name" value="Aldolase"/>
    <property type="match status" value="1"/>
</dbReference>
<comment type="pathway">
    <text evidence="1">Carbohydrate acid metabolism.</text>
</comment>
<dbReference type="PANTHER" id="PTHR30246">
    <property type="entry name" value="2-KETO-3-DEOXY-6-PHOSPHOGLUCONATE ALDOLASE"/>
    <property type="match status" value="1"/>
</dbReference>
<keyword evidence="5" id="KW-0119">Carbohydrate metabolism</keyword>
<evidence type="ECO:0000256" key="3">
    <source>
        <dbReference type="ARBA" id="ARBA00011233"/>
    </source>
</evidence>
<comment type="similarity">
    <text evidence="2">Belongs to the KHG/KDPG aldolase family.</text>
</comment>
<evidence type="ECO:0000256" key="1">
    <source>
        <dbReference type="ARBA" id="ARBA00004761"/>
    </source>
</evidence>
<dbReference type="EC" id="4.1.2.14" evidence="6"/>
<comment type="subunit">
    <text evidence="3">Homotrimer.</text>
</comment>
<dbReference type="InterPro" id="IPR000887">
    <property type="entry name" value="Aldlse_KDPG_KHG"/>
</dbReference>
<dbReference type="NCBIfam" id="TIGR01182">
    <property type="entry name" value="eda"/>
    <property type="match status" value="1"/>
</dbReference>
<dbReference type="PANTHER" id="PTHR30246:SF1">
    <property type="entry name" value="2-DEHYDRO-3-DEOXY-6-PHOSPHOGALACTONATE ALDOLASE-RELATED"/>
    <property type="match status" value="1"/>
</dbReference>
<sequence length="221" mass="24070">MSKPATIIAQIREQGILPLYFHPDSQKCQSILQALYAAGIRAVEFTNRGPEALENFKALRKLTDRSLPGLQLGIGTIKNRKDAKAYIKAGADYIISPGLVEEVAEAAQKEDMFWVPGCMTPTEIMKAEALGAQLVKLFPGNLLGPGFMSAIRELFPDLLFMPTGGVEAERSNLEGWFKAGVCAVGMGSKLITKAVLEQGQYEALTQATQEALQLVKEVRTK</sequence>
<evidence type="ECO:0000313" key="7">
    <source>
        <dbReference type="Proteomes" id="UP001220610"/>
    </source>
</evidence>
<dbReference type="GO" id="GO:0008700">
    <property type="term" value="F:(R,S)-4-hydroxy-2-oxoglutarate aldolase activity"/>
    <property type="evidence" value="ECO:0007669"/>
    <property type="project" value="UniProtKB-EC"/>
</dbReference>
<dbReference type="GO" id="GO:0008675">
    <property type="term" value="F:2-dehydro-3-deoxy-phosphogluconate aldolase activity"/>
    <property type="evidence" value="ECO:0007669"/>
    <property type="project" value="UniProtKB-EC"/>
</dbReference>
<dbReference type="InterPro" id="IPR013785">
    <property type="entry name" value="Aldolase_TIM"/>
</dbReference>
<name>A0AAJ6BHY6_9BACT</name>
<proteinExistence type="inferred from homology"/>
<dbReference type="CDD" id="cd00452">
    <property type="entry name" value="KDPG_aldolase"/>
    <property type="match status" value="1"/>
</dbReference>
<protein>
    <submittedName>
        <fullName evidence="6">Bifunctional 4-hydroxy-2-oxoglutarate aldolase/2-dehydro-3-deoxy-phosphogluconate aldolase</fullName>
        <ecNumber evidence="6">4.1.2.14</ecNumber>
        <ecNumber evidence="6">4.1.3.16</ecNumber>
    </submittedName>
</protein>
<dbReference type="Gene3D" id="3.20.20.70">
    <property type="entry name" value="Aldolase class I"/>
    <property type="match status" value="1"/>
</dbReference>
<evidence type="ECO:0000313" key="6">
    <source>
        <dbReference type="EMBL" id="WEK38210.1"/>
    </source>
</evidence>
<dbReference type="Proteomes" id="UP001220610">
    <property type="component" value="Chromosome"/>
</dbReference>
<gene>
    <name evidence="6" type="primary">eda</name>
    <name evidence="6" type="ORF">P0Y53_11950</name>
</gene>
<reference evidence="6" key="1">
    <citation type="submission" date="2023-03" db="EMBL/GenBank/DDBJ databases">
        <title>Andean soil-derived lignocellulolytic bacterial consortium as a source of novel taxa and putative plastic-active enzymes.</title>
        <authorList>
            <person name="Diaz-Garcia L."/>
            <person name="Chuvochina M."/>
            <person name="Feuerriegel G."/>
            <person name="Bunk B."/>
            <person name="Sproer C."/>
            <person name="Streit W.R."/>
            <person name="Rodriguez L.M."/>
            <person name="Overmann J."/>
            <person name="Jimenez D.J."/>
        </authorList>
    </citation>
    <scope>NUCLEOTIDE SEQUENCE</scope>
    <source>
        <strain evidence="6">MAG 7</strain>
    </source>
</reference>
<dbReference type="Pfam" id="PF01081">
    <property type="entry name" value="Aldolase"/>
    <property type="match status" value="1"/>
</dbReference>
<accession>A0AAJ6BHY6</accession>
<evidence type="ECO:0000256" key="4">
    <source>
        <dbReference type="ARBA" id="ARBA00023239"/>
    </source>
</evidence>
<evidence type="ECO:0000256" key="2">
    <source>
        <dbReference type="ARBA" id="ARBA00006906"/>
    </source>
</evidence>